<dbReference type="InterPro" id="IPR007848">
    <property type="entry name" value="Small_mtfrase_dom"/>
</dbReference>
<dbReference type="PROSITE" id="PS00092">
    <property type="entry name" value="N6_MTASE"/>
    <property type="match status" value="1"/>
</dbReference>
<dbReference type="HAMAP" id="MF_02126">
    <property type="entry name" value="RF_methyltr_PrmC"/>
    <property type="match status" value="1"/>
</dbReference>
<evidence type="ECO:0000259" key="7">
    <source>
        <dbReference type="Pfam" id="PF17827"/>
    </source>
</evidence>
<comment type="catalytic activity">
    <reaction evidence="4 5">
        <text>L-glutaminyl-[peptide chain release factor] + S-adenosyl-L-methionine = N(5)-methyl-L-glutaminyl-[peptide chain release factor] + S-adenosyl-L-homocysteine + H(+)</text>
        <dbReference type="Rhea" id="RHEA:42896"/>
        <dbReference type="Rhea" id="RHEA-COMP:10271"/>
        <dbReference type="Rhea" id="RHEA-COMP:10272"/>
        <dbReference type="ChEBI" id="CHEBI:15378"/>
        <dbReference type="ChEBI" id="CHEBI:30011"/>
        <dbReference type="ChEBI" id="CHEBI:57856"/>
        <dbReference type="ChEBI" id="CHEBI:59789"/>
        <dbReference type="ChEBI" id="CHEBI:61891"/>
        <dbReference type="EC" id="2.1.1.297"/>
    </reaction>
</comment>
<comment type="function">
    <text evidence="5">Methylates the class 1 translation termination release factors RF1/PrfA and RF2/PrfB on the glutamine residue of the universally conserved GGQ motif.</text>
</comment>
<dbReference type="InterPro" id="IPR040758">
    <property type="entry name" value="PrmC_N"/>
</dbReference>
<dbReference type="GO" id="GO:0003676">
    <property type="term" value="F:nucleic acid binding"/>
    <property type="evidence" value="ECO:0007669"/>
    <property type="project" value="InterPro"/>
</dbReference>
<dbReference type="Pfam" id="PF05175">
    <property type="entry name" value="MTS"/>
    <property type="match status" value="1"/>
</dbReference>
<evidence type="ECO:0000256" key="1">
    <source>
        <dbReference type="ARBA" id="ARBA00022603"/>
    </source>
</evidence>
<dbReference type="InterPro" id="IPR029063">
    <property type="entry name" value="SAM-dependent_MTases_sf"/>
</dbReference>
<dbReference type="RefSeq" id="WP_116554535.1">
    <property type="nucleotide sequence ID" value="NZ_QCZG01000015.1"/>
</dbReference>
<dbReference type="Gene3D" id="3.40.50.150">
    <property type="entry name" value="Vaccinia Virus protein VP39"/>
    <property type="match status" value="1"/>
</dbReference>
<dbReference type="NCBIfam" id="TIGR00536">
    <property type="entry name" value="hemK_fam"/>
    <property type="match status" value="1"/>
</dbReference>
<sequence>MEKKQTVIEALNWASSFLEKEGNEAEILLAHHLHCNRTGMLMKLREPCPDDVLKKFKHDIILHKKEGIPIQYLMGEEQFFGRPFKVDESVLIPRPETEELVQLVIKKIDQRFSKKEQVHVCDIGTGSGAIAVTLKLEQPKVKMTAIDISPAVLEVARQNAEMLHADICFLQGSFLSPAIERNRTFDVVVSNPPYIETNTIDELDTVVREHEPRLALDGGEDGYHCYRRIIENLSSVLNAQAIVAFEVGDGQAKTVSNLMKGKFPNAKVEITPDINHKERMVTAEIGFS</sequence>
<keyword evidence="3 5" id="KW-0949">S-adenosyl-L-methionine</keyword>
<feature type="binding site" evidence="5">
    <location>
        <begin position="124"/>
        <end position="128"/>
    </location>
    <ligand>
        <name>S-adenosyl-L-methionine</name>
        <dbReference type="ChEBI" id="CHEBI:59789"/>
    </ligand>
</feature>
<dbReference type="OrthoDB" id="9800643at2"/>
<keyword evidence="9" id="KW-1185">Reference proteome</keyword>
<dbReference type="CDD" id="cd02440">
    <property type="entry name" value="AdoMet_MTases"/>
    <property type="match status" value="1"/>
</dbReference>
<evidence type="ECO:0000256" key="4">
    <source>
        <dbReference type="ARBA" id="ARBA00048391"/>
    </source>
</evidence>
<protein>
    <recommendedName>
        <fullName evidence="5">Release factor glutamine methyltransferase</fullName>
        <shortName evidence="5">RF MTase</shortName>
        <ecNumber evidence="5">2.1.1.297</ecNumber>
    </recommendedName>
    <alternativeName>
        <fullName evidence="5">N5-glutamine methyltransferase PrmC</fullName>
    </alternativeName>
    <alternativeName>
        <fullName evidence="5">Protein-(glutamine-N5) MTase PrmC</fullName>
    </alternativeName>
    <alternativeName>
        <fullName evidence="5">Protein-glutamine N-methyltransferase PrmC</fullName>
    </alternativeName>
</protein>
<dbReference type="Pfam" id="PF17827">
    <property type="entry name" value="PrmC_N"/>
    <property type="match status" value="1"/>
</dbReference>
<dbReference type="PANTHER" id="PTHR18895:SF74">
    <property type="entry name" value="MTRF1L RELEASE FACTOR GLUTAMINE METHYLTRANSFERASE"/>
    <property type="match status" value="1"/>
</dbReference>
<evidence type="ECO:0000256" key="2">
    <source>
        <dbReference type="ARBA" id="ARBA00022679"/>
    </source>
</evidence>
<feature type="domain" description="Release factor glutamine methyltransferase N-terminal" evidence="7">
    <location>
        <begin position="9"/>
        <end position="75"/>
    </location>
</feature>
<feature type="binding site" evidence="5">
    <location>
        <position position="147"/>
    </location>
    <ligand>
        <name>S-adenosyl-L-methionine</name>
        <dbReference type="ChEBI" id="CHEBI:59789"/>
    </ligand>
</feature>
<dbReference type="NCBIfam" id="TIGR03534">
    <property type="entry name" value="RF_mod_PrmC"/>
    <property type="match status" value="1"/>
</dbReference>
<dbReference type="SUPFAM" id="SSF53335">
    <property type="entry name" value="S-adenosyl-L-methionine-dependent methyltransferases"/>
    <property type="match status" value="1"/>
</dbReference>
<dbReference type="PANTHER" id="PTHR18895">
    <property type="entry name" value="HEMK METHYLTRANSFERASE"/>
    <property type="match status" value="1"/>
</dbReference>
<feature type="domain" description="Methyltransferase small" evidence="6">
    <location>
        <begin position="111"/>
        <end position="199"/>
    </location>
</feature>
<feature type="binding site" evidence="5">
    <location>
        <position position="174"/>
    </location>
    <ligand>
        <name>S-adenosyl-L-methionine</name>
        <dbReference type="ChEBI" id="CHEBI:59789"/>
    </ligand>
</feature>
<dbReference type="InterPro" id="IPR050320">
    <property type="entry name" value="N5-glutamine_MTase"/>
</dbReference>
<evidence type="ECO:0000313" key="9">
    <source>
        <dbReference type="Proteomes" id="UP000245998"/>
    </source>
</evidence>
<dbReference type="GO" id="GO:0032259">
    <property type="term" value="P:methylation"/>
    <property type="evidence" value="ECO:0007669"/>
    <property type="project" value="UniProtKB-KW"/>
</dbReference>
<keyword evidence="2 5" id="KW-0808">Transferase</keyword>
<reference evidence="8 9" key="1">
    <citation type="submission" date="2018-04" db="EMBL/GenBank/DDBJ databases">
        <title>Camelliibacillus theae gen. nov., sp. nov., isolated from Pu'er tea.</title>
        <authorList>
            <person name="Niu L."/>
        </authorList>
    </citation>
    <scope>NUCLEOTIDE SEQUENCE [LARGE SCALE GENOMIC DNA]</scope>
    <source>
        <strain evidence="8 9">T8</strain>
    </source>
</reference>
<gene>
    <name evidence="5 8" type="primary">prmC</name>
    <name evidence="8" type="ORF">DCC39_08885</name>
</gene>
<evidence type="ECO:0000256" key="5">
    <source>
        <dbReference type="HAMAP-Rule" id="MF_02126"/>
    </source>
</evidence>
<dbReference type="Gene3D" id="1.10.8.10">
    <property type="entry name" value="DNA helicase RuvA subunit, C-terminal domain"/>
    <property type="match status" value="1"/>
</dbReference>
<organism evidence="8 9">
    <name type="scientific">Pueribacillus theae</name>
    <dbReference type="NCBI Taxonomy" id="2171751"/>
    <lineage>
        <taxon>Bacteria</taxon>
        <taxon>Bacillati</taxon>
        <taxon>Bacillota</taxon>
        <taxon>Bacilli</taxon>
        <taxon>Bacillales</taxon>
        <taxon>Bacillaceae</taxon>
        <taxon>Pueribacillus</taxon>
    </lineage>
</organism>
<accession>A0A2U1K311</accession>
<proteinExistence type="inferred from homology"/>
<evidence type="ECO:0000259" key="6">
    <source>
        <dbReference type="Pfam" id="PF05175"/>
    </source>
</evidence>
<evidence type="ECO:0000256" key="3">
    <source>
        <dbReference type="ARBA" id="ARBA00022691"/>
    </source>
</evidence>
<keyword evidence="1 5" id="KW-0489">Methyltransferase</keyword>
<feature type="binding site" evidence="5">
    <location>
        <position position="191"/>
    </location>
    <ligand>
        <name>S-adenosyl-L-methionine</name>
        <dbReference type="ChEBI" id="CHEBI:59789"/>
    </ligand>
</feature>
<comment type="similarity">
    <text evidence="5">Belongs to the protein N5-glutamine methyltransferase family. PrmC subfamily.</text>
</comment>
<dbReference type="InterPro" id="IPR002052">
    <property type="entry name" value="DNA_methylase_N6_adenine_CS"/>
</dbReference>
<dbReference type="EC" id="2.1.1.297" evidence="5"/>
<name>A0A2U1K311_9BACI</name>
<feature type="binding site" evidence="5">
    <location>
        <begin position="191"/>
        <end position="194"/>
    </location>
    <ligand>
        <name>substrate</name>
    </ligand>
</feature>
<dbReference type="GO" id="GO:0102559">
    <property type="term" value="F:peptide chain release factor N(5)-glutamine methyltransferase activity"/>
    <property type="evidence" value="ECO:0007669"/>
    <property type="project" value="UniProtKB-EC"/>
</dbReference>
<dbReference type="InterPro" id="IPR004556">
    <property type="entry name" value="HemK-like"/>
</dbReference>
<dbReference type="InterPro" id="IPR019874">
    <property type="entry name" value="RF_methyltr_PrmC"/>
</dbReference>
<dbReference type="Proteomes" id="UP000245998">
    <property type="component" value="Unassembled WGS sequence"/>
</dbReference>
<dbReference type="AlphaFoldDB" id="A0A2U1K311"/>
<evidence type="ECO:0000313" key="8">
    <source>
        <dbReference type="EMBL" id="PWA11891.1"/>
    </source>
</evidence>
<dbReference type="EMBL" id="QCZG01000015">
    <property type="protein sequence ID" value="PWA11891.1"/>
    <property type="molecule type" value="Genomic_DNA"/>
</dbReference>
<comment type="caution">
    <text evidence="8">The sequence shown here is derived from an EMBL/GenBank/DDBJ whole genome shotgun (WGS) entry which is preliminary data.</text>
</comment>